<proteinExistence type="predicted"/>
<feature type="compositionally biased region" description="Pro residues" evidence="1">
    <location>
        <begin position="362"/>
        <end position="373"/>
    </location>
</feature>
<organism evidence="2 3">
    <name type="scientific">Polarella glacialis</name>
    <name type="common">Dinoflagellate</name>
    <dbReference type="NCBI Taxonomy" id="89957"/>
    <lineage>
        <taxon>Eukaryota</taxon>
        <taxon>Sar</taxon>
        <taxon>Alveolata</taxon>
        <taxon>Dinophyceae</taxon>
        <taxon>Suessiales</taxon>
        <taxon>Suessiaceae</taxon>
        <taxon>Polarella</taxon>
    </lineage>
</organism>
<dbReference type="EMBL" id="CAJNNV010000521">
    <property type="protein sequence ID" value="CAE8582875.1"/>
    <property type="molecule type" value="Genomic_DNA"/>
</dbReference>
<evidence type="ECO:0000313" key="3">
    <source>
        <dbReference type="Proteomes" id="UP000654075"/>
    </source>
</evidence>
<feature type="region of interest" description="Disordered" evidence="1">
    <location>
        <begin position="304"/>
        <end position="386"/>
    </location>
</feature>
<feature type="compositionally biased region" description="Low complexity" evidence="1">
    <location>
        <begin position="277"/>
        <end position="291"/>
    </location>
</feature>
<keyword evidence="3" id="KW-1185">Reference proteome</keyword>
<dbReference type="InterPro" id="IPR014903">
    <property type="entry name" value="DUF1796"/>
</dbReference>
<evidence type="ECO:0000256" key="1">
    <source>
        <dbReference type="SAM" id="MobiDB-lite"/>
    </source>
</evidence>
<dbReference type="Pfam" id="PF08795">
    <property type="entry name" value="DUF1796"/>
    <property type="match status" value="1"/>
</dbReference>
<accession>A0A813D833</accession>
<protein>
    <submittedName>
        <fullName evidence="2">Uncharacterized protein</fullName>
    </submittedName>
</protein>
<dbReference type="AlphaFoldDB" id="A0A813D833"/>
<dbReference type="Proteomes" id="UP000654075">
    <property type="component" value="Unassembled WGS sequence"/>
</dbReference>
<feature type="region of interest" description="Disordered" evidence="1">
    <location>
        <begin position="270"/>
        <end position="291"/>
    </location>
</feature>
<sequence>MDGNILDQAGWKSMRWLSFEAQQARRNTLGLQQPRTAAFAEAHEFVSLGCFCGVARALQALGLKRQTYPFDWLRCSVEGVLYCLKHGFKDFLKVEAVCKPKGSVQDVFEAAWGGSFWHHDPREVASVTDFSRRIQRFLGRGEVPAKHPWVFIHAVNATCDLLGTPRMLESLKESLKVSAIRLLVMVDCQKRKGGPRLVGDMLFYFIGNSYHQDGLWSMEQHCEFYAKAIAFACEYWAGIEQACAKVKVLPNLAALIAECEEWDGGDPANEFFSPRKGSCPGSAPSAPLSLPVQEAPLPPQVLVPPAPPVAQTAEPARRDLPWQPTPRLQLPKLQLPSARGAGDSPRIARTRPRQGVARVPRRPPVLRPKPPPAAATNSARRYLEAR</sequence>
<gene>
    <name evidence="2" type="ORF">PGLA1383_LOCUS1864</name>
</gene>
<evidence type="ECO:0000313" key="2">
    <source>
        <dbReference type="EMBL" id="CAE8582875.1"/>
    </source>
</evidence>
<name>A0A813D833_POLGL</name>
<reference evidence="2" key="1">
    <citation type="submission" date="2021-02" db="EMBL/GenBank/DDBJ databases">
        <authorList>
            <person name="Dougan E. K."/>
            <person name="Rhodes N."/>
            <person name="Thang M."/>
            <person name="Chan C."/>
        </authorList>
    </citation>
    <scope>NUCLEOTIDE SEQUENCE</scope>
</reference>
<comment type="caution">
    <text evidence="2">The sequence shown here is derived from an EMBL/GenBank/DDBJ whole genome shotgun (WGS) entry which is preliminary data.</text>
</comment>
<dbReference type="OrthoDB" id="433668at2759"/>